<evidence type="ECO:0000313" key="5">
    <source>
        <dbReference type="Proteomes" id="UP000536909"/>
    </source>
</evidence>
<accession>A0AAJ5F4I1</accession>
<reference evidence="2 5" key="2">
    <citation type="submission" date="2020-08" db="EMBL/GenBank/DDBJ databases">
        <title>Genomic Encyclopedia of Type Strains, Phase IV (KMG-IV): sequencing the most valuable type-strain genomes for metagenomic binning, comparative biology and taxonomic classification.</title>
        <authorList>
            <person name="Goeker M."/>
        </authorList>
    </citation>
    <scope>NUCLEOTIDE SEQUENCE [LARGE SCALE GENOMIC DNA]</scope>
    <source>
        <strain evidence="2 5">DSM 105434</strain>
    </source>
</reference>
<keyword evidence="1" id="KW-1133">Transmembrane helix</keyword>
<keyword evidence="5" id="KW-1185">Reference proteome</keyword>
<dbReference type="EMBL" id="VBRC01000015">
    <property type="protein sequence ID" value="TLK22798.1"/>
    <property type="molecule type" value="Genomic_DNA"/>
</dbReference>
<organism evidence="3 4">
    <name type="scientific">Deinococcus metallilatus</name>
    <dbReference type="NCBI Taxonomy" id="1211322"/>
    <lineage>
        <taxon>Bacteria</taxon>
        <taxon>Thermotogati</taxon>
        <taxon>Deinococcota</taxon>
        <taxon>Deinococci</taxon>
        <taxon>Deinococcales</taxon>
        <taxon>Deinococcaceae</taxon>
        <taxon>Deinococcus</taxon>
    </lineage>
</organism>
<keyword evidence="1" id="KW-0472">Membrane</keyword>
<dbReference type="RefSeq" id="WP_129119914.1">
    <property type="nucleotide sequence ID" value="NZ_BSUI01000003.1"/>
</dbReference>
<comment type="caution">
    <text evidence="3">The sequence shown here is derived from an EMBL/GenBank/DDBJ whole genome shotgun (WGS) entry which is preliminary data.</text>
</comment>
<evidence type="ECO:0000313" key="4">
    <source>
        <dbReference type="Proteomes" id="UP000308000"/>
    </source>
</evidence>
<evidence type="ECO:0000313" key="2">
    <source>
        <dbReference type="EMBL" id="MBB5296815.1"/>
    </source>
</evidence>
<name>A0AAJ5F4I1_9DEIO</name>
<evidence type="ECO:0000313" key="3">
    <source>
        <dbReference type="EMBL" id="TLK22798.1"/>
    </source>
</evidence>
<keyword evidence="1" id="KW-0812">Transmembrane</keyword>
<dbReference type="Proteomes" id="UP000536909">
    <property type="component" value="Unassembled WGS sequence"/>
</dbReference>
<proteinExistence type="predicted"/>
<gene>
    <name evidence="3" type="ORF">FCS05_17245</name>
    <name evidence="2" type="ORF">HNQ10_003675</name>
</gene>
<dbReference type="Proteomes" id="UP000308000">
    <property type="component" value="Unassembled WGS sequence"/>
</dbReference>
<dbReference type="AlphaFoldDB" id="A0AAJ5F4I1"/>
<evidence type="ECO:0008006" key="6">
    <source>
        <dbReference type="Google" id="ProtNLM"/>
    </source>
</evidence>
<feature type="transmembrane region" description="Helical" evidence="1">
    <location>
        <begin position="6"/>
        <end position="25"/>
    </location>
</feature>
<reference evidence="3 4" key="1">
    <citation type="submission" date="2019-04" db="EMBL/GenBank/DDBJ databases">
        <title>Deinococcus metalilatus MA1002 mutant No.5.</title>
        <authorList>
            <person name="Park W."/>
            <person name="Park C."/>
        </authorList>
    </citation>
    <scope>NUCLEOTIDE SEQUENCE [LARGE SCALE GENOMIC DNA]</scope>
    <source>
        <strain evidence="3 4">MA1002-m5</strain>
    </source>
</reference>
<evidence type="ECO:0000256" key="1">
    <source>
        <dbReference type="SAM" id="Phobius"/>
    </source>
</evidence>
<sequence>MHFLKVVLGWILVFAVLLGGVLWYIDPHGQFGGGRFPTVTLDARRQKMSLFRAYERQAPVQGLILGSSRSMKLDPQVFSKKTGLRYFNFTVDAAKAEDYLAIYRWARAQGAPIRQVMLGLDVEALHDDNVLFSNLKHNADLRRMLSPGQEAPLVTLSANVSRIKDMFTLNFLRDAAKVVMARARSENRVPFMEFTANGYLHYPGREQARAAGTFNLTREVSACLPGYLSTFGTMRSLSPQRWQDLETLVREVQADGGQIEIWISPLHPTTTDLLASQTRYTRLLEQTRAALQDLSRRTGVRVRDYASPDRFGSNAQNWYDCAHIDNQGAALLSSRLLSEDGAAQGTPRAALPARLSRSGKGNGHGL</sequence>
<protein>
    <recommendedName>
        <fullName evidence="6">DUF1574 domain-containing protein</fullName>
    </recommendedName>
</protein>
<dbReference type="EMBL" id="JACHFV010000014">
    <property type="protein sequence ID" value="MBB5296815.1"/>
    <property type="molecule type" value="Genomic_DNA"/>
</dbReference>